<dbReference type="AlphaFoldDB" id="A0A6J4T188"/>
<name>A0A6J4T188_9ACTN</name>
<dbReference type="EMBL" id="CADCVK010000446">
    <property type="protein sequence ID" value="CAA9510867.1"/>
    <property type="molecule type" value="Genomic_DNA"/>
</dbReference>
<keyword evidence="3" id="KW-0285">Flavoprotein</keyword>
<evidence type="ECO:0000313" key="7">
    <source>
        <dbReference type="EMBL" id="CAA9510867.1"/>
    </source>
</evidence>
<protein>
    <submittedName>
        <fullName evidence="7">Uncharacterized protein</fullName>
    </submittedName>
</protein>
<comment type="similarity">
    <text evidence="2">Belongs to the GMC oxidoreductase family.</text>
</comment>
<evidence type="ECO:0000256" key="5">
    <source>
        <dbReference type="ARBA" id="ARBA00023002"/>
    </source>
</evidence>
<proteinExistence type="inferred from homology"/>
<evidence type="ECO:0000256" key="2">
    <source>
        <dbReference type="ARBA" id="ARBA00010790"/>
    </source>
</evidence>
<comment type="cofactor">
    <cofactor evidence="1">
        <name>FAD</name>
        <dbReference type="ChEBI" id="CHEBI:57692"/>
    </cofactor>
</comment>
<dbReference type="PANTHER" id="PTHR47470">
    <property type="entry name" value="CHOLESTEROL OXIDASE"/>
    <property type="match status" value="1"/>
</dbReference>
<evidence type="ECO:0000256" key="1">
    <source>
        <dbReference type="ARBA" id="ARBA00001974"/>
    </source>
</evidence>
<keyword evidence="4" id="KW-0274">FAD</keyword>
<sequence length="218" mass="24164">MNRQPKGPTSVRFTEEMKGHVSFGEEDHGRGAREGRETGTRLMFHLTIEAEDLDRFAADETRGAVARGWVGCEALGGRLPVERGEFNLLVDREGSSQKRMLYRLFFRDGVGHPLTLSGFKVVGAPPGVRVWRDTTTLYVRVLRGHVRAGADREAETVASGVLRLRMPAFLWQLTTFRAGGDSPAARAAAVGRFDGLFLGGLWQAYGRPALRRLRRARG</sequence>
<reference evidence="7" key="1">
    <citation type="submission" date="2020-02" db="EMBL/GenBank/DDBJ databases">
        <authorList>
            <person name="Meier V. D."/>
        </authorList>
    </citation>
    <scope>NUCLEOTIDE SEQUENCE</scope>
    <source>
        <strain evidence="7">AVDCRST_MAG12</strain>
    </source>
</reference>
<keyword evidence="5" id="KW-0560">Oxidoreductase</keyword>
<dbReference type="InterPro" id="IPR052542">
    <property type="entry name" value="Cholesterol_Oxidase"/>
</dbReference>
<feature type="region of interest" description="Disordered" evidence="6">
    <location>
        <begin position="1"/>
        <end position="36"/>
    </location>
</feature>
<evidence type="ECO:0000256" key="6">
    <source>
        <dbReference type="SAM" id="MobiDB-lite"/>
    </source>
</evidence>
<evidence type="ECO:0000256" key="3">
    <source>
        <dbReference type="ARBA" id="ARBA00022630"/>
    </source>
</evidence>
<evidence type="ECO:0000256" key="4">
    <source>
        <dbReference type="ARBA" id="ARBA00022827"/>
    </source>
</evidence>
<feature type="compositionally biased region" description="Basic and acidic residues" evidence="6">
    <location>
        <begin position="13"/>
        <end position="36"/>
    </location>
</feature>
<accession>A0A6J4T188</accession>
<organism evidence="7">
    <name type="scientific">uncultured Rubrobacteraceae bacterium</name>
    <dbReference type="NCBI Taxonomy" id="349277"/>
    <lineage>
        <taxon>Bacteria</taxon>
        <taxon>Bacillati</taxon>
        <taxon>Actinomycetota</taxon>
        <taxon>Rubrobacteria</taxon>
        <taxon>Rubrobacterales</taxon>
        <taxon>Rubrobacteraceae</taxon>
        <taxon>environmental samples</taxon>
    </lineage>
</organism>
<gene>
    <name evidence="7" type="ORF">AVDCRST_MAG12-3210</name>
</gene>
<dbReference type="PANTHER" id="PTHR47470:SF1">
    <property type="entry name" value="FAD-DEPENDENT OXIDOREDUCTASE 2 FAD BINDING DOMAIN-CONTAINING PROTEIN"/>
    <property type="match status" value="1"/>
</dbReference>
<dbReference type="GO" id="GO:0016491">
    <property type="term" value="F:oxidoreductase activity"/>
    <property type="evidence" value="ECO:0007669"/>
    <property type="project" value="UniProtKB-KW"/>
</dbReference>